<reference evidence="14 15" key="1">
    <citation type="journal article" date="2011" name="Genome Res.">
        <title>Phylogeny-wide analysis of social amoeba genomes highlights ancient origins for complex intercellular communication.</title>
        <authorList>
            <person name="Heidel A.J."/>
            <person name="Lawal H.M."/>
            <person name="Felder M."/>
            <person name="Schilde C."/>
            <person name="Helps N.R."/>
            <person name="Tunggal B."/>
            <person name="Rivero F."/>
            <person name="John U."/>
            <person name="Schleicher M."/>
            <person name="Eichinger L."/>
            <person name="Platzer M."/>
            <person name="Noegel A.A."/>
            <person name="Schaap P."/>
            <person name="Gloeckner G."/>
        </authorList>
    </citation>
    <scope>NUCLEOTIDE SEQUENCE [LARGE SCALE GENOMIC DNA]</scope>
    <source>
        <strain evidence="15">ATCC 26659 / Pp 5 / PN500</strain>
    </source>
</reference>
<comment type="subcellular location">
    <subcellularLocation>
        <location evidence="1">Membrane</location>
        <topology evidence="1">Multi-pass membrane protein</topology>
    </subcellularLocation>
</comment>
<gene>
    <name evidence="14" type="ORF">PPL_10402</name>
</gene>
<dbReference type="GO" id="GO:0042761">
    <property type="term" value="P:very long-chain fatty acid biosynthetic process"/>
    <property type="evidence" value="ECO:0007669"/>
    <property type="project" value="TreeGrafter"/>
</dbReference>
<evidence type="ECO:0000256" key="3">
    <source>
        <dbReference type="ARBA" id="ARBA00007811"/>
    </source>
</evidence>
<evidence type="ECO:0000256" key="7">
    <source>
        <dbReference type="ARBA" id="ARBA00022832"/>
    </source>
</evidence>
<keyword evidence="7" id="KW-0276">Fatty acid metabolism</keyword>
<keyword evidence="5" id="KW-0444">Lipid biosynthesis</keyword>
<organism evidence="14 15">
    <name type="scientific">Heterostelium pallidum (strain ATCC 26659 / Pp 5 / PN500)</name>
    <name type="common">Cellular slime mold</name>
    <name type="synonym">Polysphondylium pallidum</name>
    <dbReference type="NCBI Taxonomy" id="670386"/>
    <lineage>
        <taxon>Eukaryota</taxon>
        <taxon>Amoebozoa</taxon>
        <taxon>Evosea</taxon>
        <taxon>Eumycetozoa</taxon>
        <taxon>Dictyostelia</taxon>
        <taxon>Acytosteliales</taxon>
        <taxon>Acytosteliaceae</taxon>
        <taxon>Heterostelium</taxon>
    </lineage>
</organism>
<dbReference type="EMBL" id="ADBJ01000049">
    <property type="protein sequence ID" value="EFA76185.1"/>
    <property type="molecule type" value="Genomic_DNA"/>
</dbReference>
<keyword evidence="9" id="KW-0443">Lipid metabolism</keyword>
<evidence type="ECO:0000256" key="10">
    <source>
        <dbReference type="ARBA" id="ARBA00023136"/>
    </source>
</evidence>
<dbReference type="InterPro" id="IPR007482">
    <property type="entry name" value="Tyr_Pase-like_PTPLA"/>
</dbReference>
<keyword evidence="12" id="KW-0456">Lyase</keyword>
<evidence type="ECO:0000313" key="14">
    <source>
        <dbReference type="EMBL" id="EFA76185.1"/>
    </source>
</evidence>
<feature type="transmembrane region" description="Helical" evidence="13">
    <location>
        <begin position="33"/>
        <end position="53"/>
    </location>
</feature>
<comment type="caution">
    <text evidence="14">The sequence shown here is derived from an EMBL/GenBank/DDBJ whole genome shotgun (WGS) entry which is preliminary data.</text>
</comment>
<evidence type="ECO:0000256" key="1">
    <source>
        <dbReference type="ARBA" id="ARBA00004141"/>
    </source>
</evidence>
<dbReference type="PANTHER" id="PTHR11035:SF35">
    <property type="entry name" value="VERY-LONG-CHAIN (3R)-3-HYDROXYACYL-COA DEHYDRATASE"/>
    <property type="match status" value="1"/>
</dbReference>
<evidence type="ECO:0000256" key="9">
    <source>
        <dbReference type="ARBA" id="ARBA00023098"/>
    </source>
</evidence>
<dbReference type="InParanoid" id="D3BQZ9"/>
<keyword evidence="8 13" id="KW-1133">Transmembrane helix</keyword>
<dbReference type="STRING" id="670386.D3BQZ9"/>
<evidence type="ECO:0000256" key="11">
    <source>
        <dbReference type="ARBA" id="ARBA00023160"/>
    </source>
</evidence>
<sequence>MFQALGWYYVIISMFMRLFFQGTQSIYTTFNSLGSIVCTLQVFAFLEIAHVYFGIVKSSLLPTVVQVLFRNQVLLGCLLYVPEAQVHWGVTLLFFFWGVSELIRFPFYIAQAYGDCPPILTWLRYNAFIILYPIGFAAENILYYVMMPYILVRRVHFWDMPNYLNFSFNYYYFLLIWIGISLLGFPKQYLYMFTLRKKKMLESNNESSSNSKKIQ</sequence>
<accession>D3BQZ9</accession>
<evidence type="ECO:0000256" key="12">
    <source>
        <dbReference type="ARBA" id="ARBA00023239"/>
    </source>
</evidence>
<dbReference type="FunCoup" id="D3BQZ9">
    <property type="interactions" value="24"/>
</dbReference>
<dbReference type="GO" id="GO:0102158">
    <property type="term" value="F:very-long-chain (3R)-3-hydroxyacyl-CoA dehydratase activity"/>
    <property type="evidence" value="ECO:0007669"/>
    <property type="project" value="UniProtKB-EC"/>
</dbReference>
<dbReference type="AlphaFoldDB" id="D3BQZ9"/>
<dbReference type="GeneID" id="31365871"/>
<evidence type="ECO:0000256" key="6">
    <source>
        <dbReference type="ARBA" id="ARBA00022692"/>
    </source>
</evidence>
<dbReference type="EC" id="4.2.1.134" evidence="4"/>
<evidence type="ECO:0000256" key="4">
    <source>
        <dbReference type="ARBA" id="ARBA00013122"/>
    </source>
</evidence>
<proteinExistence type="inferred from homology"/>
<feature type="transmembrane region" description="Helical" evidence="13">
    <location>
        <begin position="87"/>
        <end position="107"/>
    </location>
</feature>
<keyword evidence="15" id="KW-1185">Reference proteome</keyword>
<keyword evidence="6 13" id="KW-0812">Transmembrane</keyword>
<evidence type="ECO:0000256" key="5">
    <source>
        <dbReference type="ARBA" id="ARBA00022516"/>
    </source>
</evidence>
<dbReference type="Proteomes" id="UP000001396">
    <property type="component" value="Unassembled WGS sequence"/>
</dbReference>
<keyword evidence="10 13" id="KW-0472">Membrane</keyword>
<evidence type="ECO:0000256" key="13">
    <source>
        <dbReference type="SAM" id="Phobius"/>
    </source>
</evidence>
<feature type="transmembrane region" description="Helical" evidence="13">
    <location>
        <begin position="128"/>
        <end position="150"/>
    </location>
</feature>
<keyword evidence="11" id="KW-0275">Fatty acid biosynthesis</keyword>
<evidence type="ECO:0000256" key="8">
    <source>
        <dbReference type="ARBA" id="ARBA00022989"/>
    </source>
</evidence>
<dbReference type="GO" id="GO:0030497">
    <property type="term" value="P:fatty acid elongation"/>
    <property type="evidence" value="ECO:0007669"/>
    <property type="project" value="TreeGrafter"/>
</dbReference>
<dbReference type="PANTHER" id="PTHR11035">
    <property type="entry name" value="VERY-LONG-CHAIN (3R)-3-HYDROXYACYL-COA DEHYDRATASE"/>
    <property type="match status" value="1"/>
</dbReference>
<dbReference type="OMA" id="PMFPQMY"/>
<dbReference type="RefSeq" id="XP_020428318.1">
    <property type="nucleotide sequence ID" value="XM_020581178.1"/>
</dbReference>
<dbReference type="GO" id="GO:0030148">
    <property type="term" value="P:sphingolipid biosynthetic process"/>
    <property type="evidence" value="ECO:0007669"/>
    <property type="project" value="TreeGrafter"/>
</dbReference>
<comment type="pathway">
    <text evidence="2">Lipid metabolism; fatty acid biosynthesis.</text>
</comment>
<dbReference type="UniPathway" id="UPA00094"/>
<comment type="similarity">
    <text evidence="3">Belongs to the very long-chain fatty acids dehydratase HACD family.</text>
</comment>
<feature type="transmembrane region" description="Helical" evidence="13">
    <location>
        <begin position="170"/>
        <end position="190"/>
    </location>
</feature>
<feature type="transmembrane region" description="Helical" evidence="13">
    <location>
        <begin position="7"/>
        <end position="27"/>
    </location>
</feature>
<evidence type="ECO:0000256" key="2">
    <source>
        <dbReference type="ARBA" id="ARBA00005194"/>
    </source>
</evidence>
<dbReference type="GO" id="GO:0005789">
    <property type="term" value="C:endoplasmic reticulum membrane"/>
    <property type="evidence" value="ECO:0007669"/>
    <property type="project" value="TreeGrafter"/>
</dbReference>
<evidence type="ECO:0000313" key="15">
    <source>
        <dbReference type="Proteomes" id="UP000001396"/>
    </source>
</evidence>
<protein>
    <recommendedName>
        <fullName evidence="4">very-long-chain (3R)-3-hydroxyacyl-CoA dehydratase</fullName>
        <ecNumber evidence="4">4.2.1.134</ecNumber>
    </recommendedName>
</protein>
<dbReference type="Pfam" id="PF04387">
    <property type="entry name" value="PTPLA"/>
    <property type="match status" value="1"/>
</dbReference>
<name>D3BQZ9_HETP5</name>